<comment type="caution">
    <text evidence="1">The sequence shown here is derived from an EMBL/GenBank/DDBJ whole genome shotgun (WGS) entry which is preliminary data.</text>
</comment>
<dbReference type="Pfam" id="PF19820">
    <property type="entry name" value="DUF6303"/>
    <property type="match status" value="1"/>
</dbReference>
<protein>
    <submittedName>
        <fullName evidence="1">Uncharacterized protein</fullName>
    </submittedName>
</protein>
<evidence type="ECO:0000313" key="2">
    <source>
        <dbReference type="Proteomes" id="UP000288351"/>
    </source>
</evidence>
<accession>A0A401QZR6</accession>
<proteinExistence type="predicted"/>
<dbReference type="AlphaFoldDB" id="A0A401QZR6"/>
<gene>
    <name evidence="1" type="ORF">SALB_03571</name>
</gene>
<name>A0A401QZR6_STRNR</name>
<dbReference type="EMBL" id="BHXC01000006">
    <property type="protein sequence ID" value="GCB90863.1"/>
    <property type="molecule type" value="Genomic_DNA"/>
</dbReference>
<reference evidence="1 2" key="1">
    <citation type="journal article" date="2019" name="Microbiol. Resour. Announc.">
        <title>Draft Genome Sequence of the Most Traditional epsilon-Poly-l-Lysine Producer, Streptomyces albulus NBRC14147.</title>
        <authorList>
            <person name="Yamanaka K."/>
            <person name="Hamano Y."/>
        </authorList>
    </citation>
    <scope>NUCLEOTIDE SEQUENCE [LARGE SCALE GENOMIC DNA]</scope>
    <source>
        <strain evidence="1 2">NBRC 14147</strain>
    </source>
</reference>
<dbReference type="InterPro" id="IPR046270">
    <property type="entry name" value="DUF6303"/>
</dbReference>
<sequence length="95" mass="10598">MTDYAAQISQRDGRWCLYVVLMGVPVSQWPEHHFDPTVTVPTLVERSRALTALGFVFTDGAEWQWVEYSETHGDDASPVRLLASIRVCSRDGGAS</sequence>
<organism evidence="1 2">
    <name type="scientific">Streptomyces noursei</name>
    <name type="common">Streptomyces albulus</name>
    <dbReference type="NCBI Taxonomy" id="1971"/>
    <lineage>
        <taxon>Bacteria</taxon>
        <taxon>Bacillati</taxon>
        <taxon>Actinomycetota</taxon>
        <taxon>Actinomycetes</taxon>
        <taxon>Kitasatosporales</taxon>
        <taxon>Streptomycetaceae</taxon>
        <taxon>Streptomyces</taxon>
    </lineage>
</organism>
<dbReference type="RefSeq" id="WP_016577922.1">
    <property type="nucleotide sequence ID" value="NZ_BHXC01000006.1"/>
</dbReference>
<dbReference type="Proteomes" id="UP000288351">
    <property type="component" value="Unassembled WGS sequence"/>
</dbReference>
<evidence type="ECO:0000313" key="1">
    <source>
        <dbReference type="EMBL" id="GCB90863.1"/>
    </source>
</evidence>